<accession>D1QNP1</accession>
<name>D1QNP1_9BACT</name>
<feature type="transmembrane region" description="Helical" evidence="1">
    <location>
        <begin position="6"/>
        <end position="26"/>
    </location>
</feature>
<comment type="caution">
    <text evidence="2">The sequence shown here is derived from an EMBL/GenBank/DDBJ whole genome shotgun (WGS) entry which is preliminary data.</text>
</comment>
<sequence length="81" mass="9214">MKENGHLFIVPLSFVRLIFYFISNALKICFPLSGGLGRAFQAFQLLEPILADDAIIDFNHAFGSFIKHLNCSKSVFYHYSL</sequence>
<dbReference type="AlphaFoldDB" id="D1QNP1"/>
<organism evidence="2 3">
    <name type="scientific">Segatella oris F0302</name>
    <dbReference type="NCBI Taxonomy" id="649760"/>
    <lineage>
        <taxon>Bacteria</taxon>
        <taxon>Pseudomonadati</taxon>
        <taxon>Bacteroidota</taxon>
        <taxon>Bacteroidia</taxon>
        <taxon>Bacteroidales</taxon>
        <taxon>Prevotellaceae</taxon>
        <taxon>Segatella</taxon>
    </lineage>
</organism>
<evidence type="ECO:0000313" key="3">
    <source>
        <dbReference type="Proteomes" id="UP000004079"/>
    </source>
</evidence>
<gene>
    <name evidence="2" type="ORF">HMPREF0971_00541</name>
</gene>
<keyword evidence="1" id="KW-0472">Membrane</keyword>
<dbReference type="HOGENOM" id="CLU_2579568_0_0_10"/>
<reference evidence="2 3" key="1">
    <citation type="submission" date="2009-11" db="EMBL/GenBank/DDBJ databases">
        <authorList>
            <person name="Weinstock G."/>
            <person name="Sodergren E."/>
            <person name="Clifton S."/>
            <person name="Fulton L."/>
            <person name="Fulton B."/>
            <person name="Courtney L."/>
            <person name="Fronick C."/>
            <person name="Harrison M."/>
            <person name="Strong C."/>
            <person name="Farmer C."/>
            <person name="Delahaunty K."/>
            <person name="Markovic C."/>
            <person name="Hall O."/>
            <person name="Minx P."/>
            <person name="Tomlinson C."/>
            <person name="Mitreva M."/>
            <person name="Nelson J."/>
            <person name="Hou S."/>
            <person name="Wollam A."/>
            <person name="Pepin K.H."/>
            <person name="Johnson M."/>
            <person name="Bhonagiri V."/>
            <person name="Nash W.E."/>
            <person name="Warren W."/>
            <person name="Chinwalla A."/>
            <person name="Mardis E.R."/>
            <person name="Wilson R.K."/>
        </authorList>
    </citation>
    <scope>NUCLEOTIDE SEQUENCE [LARGE SCALE GENOMIC DNA]</scope>
    <source>
        <strain evidence="2 3">F0302</strain>
    </source>
</reference>
<proteinExistence type="predicted"/>
<dbReference type="EMBL" id="ACUZ02000005">
    <property type="protein sequence ID" value="EFB32993.1"/>
    <property type="molecule type" value="Genomic_DNA"/>
</dbReference>
<keyword evidence="1" id="KW-0812">Transmembrane</keyword>
<dbReference type="Proteomes" id="UP000004079">
    <property type="component" value="Unassembled WGS sequence"/>
</dbReference>
<evidence type="ECO:0000313" key="2">
    <source>
        <dbReference type="EMBL" id="EFB32993.1"/>
    </source>
</evidence>
<feature type="non-terminal residue" evidence="2">
    <location>
        <position position="81"/>
    </location>
</feature>
<evidence type="ECO:0000256" key="1">
    <source>
        <dbReference type="SAM" id="Phobius"/>
    </source>
</evidence>
<protein>
    <submittedName>
        <fullName evidence="2">Uncharacterized protein</fullName>
    </submittedName>
</protein>
<keyword evidence="1" id="KW-1133">Transmembrane helix</keyword>